<feature type="chain" id="PRO_5036409818" description="SID1 transmembrane family member 1" evidence="9">
    <location>
        <begin position="24"/>
        <end position="792"/>
    </location>
</feature>
<evidence type="ECO:0008006" key="14">
    <source>
        <dbReference type="Google" id="ProtNLM"/>
    </source>
</evidence>
<comment type="subcellular location">
    <subcellularLocation>
        <location evidence="1">Membrane</location>
        <topology evidence="1">Multi-pass membrane protein</topology>
    </subcellularLocation>
</comment>
<feature type="transmembrane region" description="Helical" evidence="8">
    <location>
        <begin position="674"/>
        <end position="695"/>
    </location>
</feature>
<feature type="transmembrane region" description="Helical" evidence="8">
    <location>
        <begin position="596"/>
        <end position="616"/>
    </location>
</feature>
<dbReference type="GO" id="GO:0051033">
    <property type="term" value="F:RNA transmembrane transporter activity"/>
    <property type="evidence" value="ECO:0007669"/>
    <property type="project" value="TreeGrafter"/>
</dbReference>
<dbReference type="GO" id="GO:0005886">
    <property type="term" value="C:plasma membrane"/>
    <property type="evidence" value="ECO:0007669"/>
    <property type="project" value="TreeGrafter"/>
</dbReference>
<evidence type="ECO:0000313" key="11">
    <source>
        <dbReference type="EMBL" id="CAF1016217.1"/>
    </source>
</evidence>
<comment type="caution">
    <text evidence="10">The sequence shown here is derived from an EMBL/GenBank/DDBJ whole genome shotgun (WGS) entry which is preliminary data.</text>
</comment>
<comment type="similarity">
    <text evidence="2">Belongs to the SID1 family.</text>
</comment>
<dbReference type="InterPro" id="IPR025958">
    <property type="entry name" value="SID1_TM_fam"/>
</dbReference>
<feature type="transmembrane region" description="Helical" evidence="8">
    <location>
        <begin position="758"/>
        <end position="777"/>
    </location>
</feature>
<name>A0A814AXW3_9BILA</name>
<evidence type="ECO:0000313" key="12">
    <source>
        <dbReference type="Proteomes" id="UP000663854"/>
    </source>
</evidence>
<dbReference type="EMBL" id="CAJNOH010000163">
    <property type="protein sequence ID" value="CAF0919095.1"/>
    <property type="molecule type" value="Genomic_DNA"/>
</dbReference>
<dbReference type="Proteomes" id="UP000663854">
    <property type="component" value="Unassembled WGS sequence"/>
</dbReference>
<sequence length="792" mass="91475">MMFLLSVRLYFFIIFNLFFFVKCNQLSVDSFDSIINPDIIIKNCTIGELCSGTINSTSIHYYSVQYSFNPITAVRLTTNMKYNVTQNAPILVVVRQIRGVVSWTLPYVFSNGMIYSSVTRTLCVHNEVNRTRPHTSTVFIEISTSNVDLIDYSVQLDNTTEYSLETDVKQSFTISPATPVYYKFVFPSHINNIFIEVQSQDDLCAVVSVQSFDCPVYDVGEIGFRQGHYQTMSKSASFNVYSSEFTKRNEFLLVFLVKPTDADCLDYKETAIIQPAGVVDVERRKNITVILSSPSYSKYLYVTIFLTVGIYSLIYVFAFLIMCRQPDTYDRLAPDQLSLLEARTERELAEHQNNRQSLETSEGEENVIASRMNDYDREESAVEVIGTSGTGFVTVNDLCTKDYEYLKQKFRIYPQTMITIAIFYSLPVIQLVLQYQINIDSIGNEDICYFNFLCARQFAMLAAFNNVFSNIGYCALGLLFFIIVYRRDKAYARFLTRYPAIGKEYGIPQHFGLFYAMAIGLFMEGIMSACYHVCPSRQNFQFDTSFMFIMAVLNIIKIYQTRHPDINPHSAGVFSFLAVIIFITVIGVYYDKQWFWIFYAMVHMVVCLTFTAKIYYMGRLKISLRVHAHLYRLVKENGFFSRPRYLNRMIILVAANCVNVAFALYGAIVQPESFPNHLLFVFLGNLALYLIYYIIMKVIHRERFTRFSILFLTLSVCFWASSAVFFYNEVKSYEVQPAISRTYNQRCIVLNTYDAHDVWHLLSSFGLFFSFLSILTIDDGVRKKQRKELAAF</sequence>
<proteinExistence type="inferred from homology"/>
<keyword evidence="13" id="KW-1185">Reference proteome</keyword>
<keyword evidence="7" id="KW-0325">Glycoprotein</keyword>
<evidence type="ECO:0000256" key="2">
    <source>
        <dbReference type="ARBA" id="ARBA00006618"/>
    </source>
</evidence>
<feature type="transmembrane region" description="Helical" evidence="8">
    <location>
        <begin position="417"/>
        <end position="437"/>
    </location>
</feature>
<gene>
    <name evidence="11" type="ORF">JXQ802_LOCUS14918</name>
    <name evidence="10" type="ORF">PYM288_LOCUS10428</name>
</gene>
<dbReference type="PANTHER" id="PTHR12185">
    <property type="entry name" value="SID1 TRANSMEMBRANE FAMILY MEMEBER"/>
    <property type="match status" value="1"/>
</dbReference>
<evidence type="ECO:0000256" key="5">
    <source>
        <dbReference type="ARBA" id="ARBA00022989"/>
    </source>
</evidence>
<dbReference type="GO" id="GO:0005764">
    <property type="term" value="C:lysosome"/>
    <property type="evidence" value="ECO:0007669"/>
    <property type="project" value="TreeGrafter"/>
</dbReference>
<feature type="transmembrane region" description="Helical" evidence="8">
    <location>
        <begin position="571"/>
        <end position="590"/>
    </location>
</feature>
<dbReference type="Pfam" id="PF13965">
    <property type="entry name" value="SID-1_RNA_chan"/>
    <property type="match status" value="1"/>
</dbReference>
<evidence type="ECO:0000256" key="1">
    <source>
        <dbReference type="ARBA" id="ARBA00004141"/>
    </source>
</evidence>
<reference evidence="10" key="1">
    <citation type="submission" date="2021-02" db="EMBL/GenBank/DDBJ databases">
        <authorList>
            <person name="Nowell W R."/>
        </authorList>
    </citation>
    <scope>NUCLEOTIDE SEQUENCE</scope>
</reference>
<organism evidence="10 12">
    <name type="scientific">Rotaria sordida</name>
    <dbReference type="NCBI Taxonomy" id="392033"/>
    <lineage>
        <taxon>Eukaryota</taxon>
        <taxon>Metazoa</taxon>
        <taxon>Spiralia</taxon>
        <taxon>Gnathifera</taxon>
        <taxon>Rotifera</taxon>
        <taxon>Eurotatoria</taxon>
        <taxon>Bdelloidea</taxon>
        <taxon>Philodinida</taxon>
        <taxon>Philodinidae</taxon>
        <taxon>Rotaria</taxon>
    </lineage>
</organism>
<feature type="signal peptide" evidence="9">
    <location>
        <begin position="1"/>
        <end position="23"/>
    </location>
</feature>
<keyword evidence="5 8" id="KW-1133">Transmembrane helix</keyword>
<protein>
    <recommendedName>
        <fullName evidence="14">SID1 transmembrane family member 1</fullName>
    </recommendedName>
</protein>
<feature type="transmembrane region" description="Helical" evidence="8">
    <location>
        <begin position="540"/>
        <end position="559"/>
    </location>
</feature>
<evidence type="ECO:0000256" key="7">
    <source>
        <dbReference type="ARBA" id="ARBA00023180"/>
    </source>
</evidence>
<evidence type="ECO:0000256" key="9">
    <source>
        <dbReference type="SAM" id="SignalP"/>
    </source>
</evidence>
<keyword evidence="6 8" id="KW-0472">Membrane</keyword>
<feature type="transmembrane region" description="Helical" evidence="8">
    <location>
        <begin position="457"/>
        <end position="485"/>
    </location>
</feature>
<evidence type="ECO:0000313" key="10">
    <source>
        <dbReference type="EMBL" id="CAF0919095.1"/>
    </source>
</evidence>
<keyword evidence="4 9" id="KW-0732">Signal</keyword>
<evidence type="ECO:0000256" key="3">
    <source>
        <dbReference type="ARBA" id="ARBA00022692"/>
    </source>
</evidence>
<feature type="transmembrane region" description="Helical" evidence="8">
    <location>
        <begin position="649"/>
        <end position="668"/>
    </location>
</feature>
<evidence type="ECO:0000313" key="13">
    <source>
        <dbReference type="Proteomes" id="UP000663870"/>
    </source>
</evidence>
<feature type="transmembrane region" description="Helical" evidence="8">
    <location>
        <begin position="707"/>
        <end position="727"/>
    </location>
</feature>
<dbReference type="PANTHER" id="PTHR12185:SF14">
    <property type="entry name" value="CHOLESTEROL UPTAKE PROTEIN 1"/>
    <property type="match status" value="1"/>
</dbReference>
<evidence type="ECO:0000256" key="6">
    <source>
        <dbReference type="ARBA" id="ARBA00023136"/>
    </source>
</evidence>
<dbReference type="AlphaFoldDB" id="A0A814AXW3"/>
<feature type="transmembrane region" description="Helical" evidence="8">
    <location>
        <begin position="513"/>
        <end position="534"/>
    </location>
</feature>
<evidence type="ECO:0000256" key="4">
    <source>
        <dbReference type="ARBA" id="ARBA00022729"/>
    </source>
</evidence>
<dbReference type="EMBL" id="CAJNOL010000340">
    <property type="protein sequence ID" value="CAF1016217.1"/>
    <property type="molecule type" value="Genomic_DNA"/>
</dbReference>
<keyword evidence="3 8" id="KW-0812">Transmembrane</keyword>
<evidence type="ECO:0000256" key="8">
    <source>
        <dbReference type="SAM" id="Phobius"/>
    </source>
</evidence>
<dbReference type="Proteomes" id="UP000663870">
    <property type="component" value="Unassembled WGS sequence"/>
</dbReference>
<dbReference type="GO" id="GO:0003725">
    <property type="term" value="F:double-stranded RNA binding"/>
    <property type="evidence" value="ECO:0007669"/>
    <property type="project" value="TreeGrafter"/>
</dbReference>
<feature type="transmembrane region" description="Helical" evidence="8">
    <location>
        <begin position="299"/>
        <end position="322"/>
    </location>
</feature>
<accession>A0A814AXW3</accession>